<feature type="compositionally biased region" description="Low complexity" evidence="1">
    <location>
        <begin position="130"/>
        <end position="149"/>
    </location>
</feature>
<feature type="compositionally biased region" description="Acidic residues" evidence="1">
    <location>
        <begin position="594"/>
        <end position="610"/>
    </location>
</feature>
<feature type="region of interest" description="Disordered" evidence="1">
    <location>
        <begin position="75"/>
        <end position="160"/>
    </location>
</feature>
<evidence type="ECO:0000313" key="3">
    <source>
        <dbReference type="Proteomes" id="UP001148614"/>
    </source>
</evidence>
<sequence length="626" mass="70600">MAPRQSTAKMPQRTAPKLAPEVEVEAERAKPKPKPKMTNDEKIHALRQAAKRQARLIEQPAYLDCLHSILFPKKRPAYPAHDDGSISKRRRFVHKPKIEVSRRRSRPRRTQLPSRSPSISISPSPPSSPAPTSSSSSSSSSSSRSSRPTGKSPAKPPPACNKFMELPTEIHIEILRHLLVWPHEITVFRGWSLVYPRLRPQLQVSILFTCRLLRDRGLPILFGENTFAYDLRDPKASHNHTSTVIDKVFDGCEVPINKYGHLIRYIRIKAHSNRLHSNNHRRAFESAILKFLPGGDLAHPANLHTITLEVPAICSEDLEPDAELLEPKLVPICQYLKEDSRINKALFEIRSQYVRVLAWDKFRECWETNIDLLYYFYERELRLQHMTREKGKNYSAAVTADNQNVSGDLDEAASYRPKDVKAMDKRWAKKVEDGVSGLKNLAWRIERLAIDPDLVVDKLKVWRRATNPDNSRDAGRSASGELVSLPSNFREPAVRWRSETSSNRCRTASGQSKPATIPGPKLPAKPKAKSKDNSKREVKGKTKAGAKTKSNITHSSILHTGNGVNEAKLLEAQRGTPKKGKGRHVSGMLTKEALEDEDMEDYTDNDDDDDKVTVYWDDGGEGNAGF</sequence>
<feature type="region of interest" description="Disordered" evidence="1">
    <location>
        <begin position="1"/>
        <end position="41"/>
    </location>
</feature>
<dbReference type="AlphaFoldDB" id="A0A9W8NGY2"/>
<reference evidence="2" key="1">
    <citation type="submission" date="2022-07" db="EMBL/GenBank/DDBJ databases">
        <title>Genome Sequence of Xylaria arbuscula.</title>
        <authorList>
            <person name="Buettner E."/>
        </authorList>
    </citation>
    <scope>NUCLEOTIDE SEQUENCE</scope>
    <source>
        <strain evidence="2">VT107</strain>
    </source>
</reference>
<feature type="compositionally biased region" description="Polar residues" evidence="1">
    <location>
        <begin position="499"/>
        <end position="514"/>
    </location>
</feature>
<feature type="region of interest" description="Disordered" evidence="1">
    <location>
        <begin position="573"/>
        <end position="626"/>
    </location>
</feature>
<feature type="compositionally biased region" description="Low complexity" evidence="1">
    <location>
        <begin position="110"/>
        <end position="122"/>
    </location>
</feature>
<accession>A0A9W8NGY2</accession>
<evidence type="ECO:0000256" key="1">
    <source>
        <dbReference type="SAM" id="MobiDB-lite"/>
    </source>
</evidence>
<keyword evidence="3" id="KW-1185">Reference proteome</keyword>
<feature type="compositionally biased region" description="Basic and acidic residues" evidence="1">
    <location>
        <begin position="529"/>
        <end position="540"/>
    </location>
</feature>
<proteinExistence type="predicted"/>
<dbReference type="EMBL" id="JANPWZ010000613">
    <property type="protein sequence ID" value="KAJ3574403.1"/>
    <property type="molecule type" value="Genomic_DNA"/>
</dbReference>
<evidence type="ECO:0008006" key="4">
    <source>
        <dbReference type="Google" id="ProtNLM"/>
    </source>
</evidence>
<dbReference type="VEuPathDB" id="FungiDB:F4678DRAFT_437935"/>
<evidence type="ECO:0000313" key="2">
    <source>
        <dbReference type="EMBL" id="KAJ3574403.1"/>
    </source>
</evidence>
<feature type="region of interest" description="Disordered" evidence="1">
    <location>
        <begin position="493"/>
        <end position="548"/>
    </location>
</feature>
<dbReference type="Proteomes" id="UP001148614">
    <property type="component" value="Unassembled WGS sequence"/>
</dbReference>
<gene>
    <name evidence="2" type="ORF">NPX13_g4372</name>
</gene>
<protein>
    <recommendedName>
        <fullName evidence="4">F-box domain-containing protein</fullName>
    </recommendedName>
</protein>
<comment type="caution">
    <text evidence="2">The sequence shown here is derived from an EMBL/GenBank/DDBJ whole genome shotgun (WGS) entry which is preliminary data.</text>
</comment>
<name>A0A9W8NGY2_9PEZI</name>
<organism evidence="2 3">
    <name type="scientific">Xylaria arbuscula</name>
    <dbReference type="NCBI Taxonomy" id="114810"/>
    <lineage>
        <taxon>Eukaryota</taxon>
        <taxon>Fungi</taxon>
        <taxon>Dikarya</taxon>
        <taxon>Ascomycota</taxon>
        <taxon>Pezizomycotina</taxon>
        <taxon>Sordariomycetes</taxon>
        <taxon>Xylariomycetidae</taxon>
        <taxon>Xylariales</taxon>
        <taxon>Xylariaceae</taxon>
        <taxon>Xylaria</taxon>
    </lineage>
</organism>